<dbReference type="Pfam" id="PF18936">
    <property type="entry name" value="DUF5684"/>
    <property type="match status" value="1"/>
</dbReference>
<gene>
    <name evidence="2" type="ORF">Enr13x_40990</name>
</gene>
<keyword evidence="3" id="KW-1185">Reference proteome</keyword>
<organism evidence="2 3">
    <name type="scientific">Stieleria neptunia</name>
    <dbReference type="NCBI Taxonomy" id="2527979"/>
    <lineage>
        <taxon>Bacteria</taxon>
        <taxon>Pseudomonadati</taxon>
        <taxon>Planctomycetota</taxon>
        <taxon>Planctomycetia</taxon>
        <taxon>Pirellulales</taxon>
        <taxon>Pirellulaceae</taxon>
        <taxon>Stieleria</taxon>
    </lineage>
</organism>
<evidence type="ECO:0000256" key="1">
    <source>
        <dbReference type="SAM" id="Phobius"/>
    </source>
</evidence>
<proteinExistence type="predicted"/>
<dbReference type="RefSeq" id="WP_197455202.1">
    <property type="nucleotide sequence ID" value="NZ_CP037423.1"/>
</dbReference>
<reference evidence="2 3" key="1">
    <citation type="submission" date="2019-03" db="EMBL/GenBank/DDBJ databases">
        <title>Deep-cultivation of Planctomycetes and their phenomic and genomic characterization uncovers novel biology.</title>
        <authorList>
            <person name="Wiegand S."/>
            <person name="Jogler M."/>
            <person name="Boedeker C."/>
            <person name="Pinto D."/>
            <person name="Vollmers J."/>
            <person name="Rivas-Marin E."/>
            <person name="Kohn T."/>
            <person name="Peeters S.H."/>
            <person name="Heuer A."/>
            <person name="Rast P."/>
            <person name="Oberbeckmann S."/>
            <person name="Bunk B."/>
            <person name="Jeske O."/>
            <person name="Meyerdierks A."/>
            <person name="Storesund J.E."/>
            <person name="Kallscheuer N."/>
            <person name="Luecker S."/>
            <person name="Lage O.M."/>
            <person name="Pohl T."/>
            <person name="Merkel B.J."/>
            <person name="Hornburger P."/>
            <person name="Mueller R.-W."/>
            <person name="Bruemmer F."/>
            <person name="Labrenz M."/>
            <person name="Spormann A.M."/>
            <person name="Op den Camp H."/>
            <person name="Overmann J."/>
            <person name="Amann R."/>
            <person name="Jetten M.S.M."/>
            <person name="Mascher T."/>
            <person name="Medema M.H."/>
            <person name="Devos D.P."/>
            <person name="Kaster A.-K."/>
            <person name="Ovreas L."/>
            <person name="Rohde M."/>
            <person name="Galperin M.Y."/>
            <person name="Jogler C."/>
        </authorList>
    </citation>
    <scope>NUCLEOTIDE SEQUENCE [LARGE SCALE GENOMIC DNA]</scope>
    <source>
        <strain evidence="2 3">Enr13</strain>
    </source>
</reference>
<evidence type="ECO:0000313" key="3">
    <source>
        <dbReference type="Proteomes" id="UP000319004"/>
    </source>
</evidence>
<keyword evidence="1" id="KW-0812">Transmembrane</keyword>
<dbReference type="InterPro" id="IPR043739">
    <property type="entry name" value="DUF5684"/>
</dbReference>
<accession>A0A518HTW2</accession>
<feature type="transmembrane region" description="Helical" evidence="1">
    <location>
        <begin position="74"/>
        <end position="96"/>
    </location>
</feature>
<feature type="transmembrane region" description="Helical" evidence="1">
    <location>
        <begin position="20"/>
        <end position="40"/>
    </location>
</feature>
<dbReference type="EMBL" id="CP037423">
    <property type="protein sequence ID" value="QDV44237.1"/>
    <property type="molecule type" value="Genomic_DNA"/>
</dbReference>
<dbReference type="KEGG" id="snep:Enr13x_40990"/>
<dbReference type="AlphaFoldDB" id="A0A518HTW2"/>
<feature type="transmembrane region" description="Helical" evidence="1">
    <location>
        <begin position="52"/>
        <end position="68"/>
    </location>
</feature>
<feature type="transmembrane region" description="Helical" evidence="1">
    <location>
        <begin position="103"/>
        <end position="120"/>
    </location>
</feature>
<evidence type="ECO:0008006" key="4">
    <source>
        <dbReference type="Google" id="ProtNLM"/>
    </source>
</evidence>
<keyword evidence="1" id="KW-1133">Transmembrane helix</keyword>
<protein>
    <recommendedName>
        <fullName evidence="4">Signal peptidase I</fullName>
    </recommendedName>
</protein>
<sequence length="133" mass="14151">MIHFPFNLPLAQEGGGGGGVVGLLILLIQLVIIVVIVAGLWKTFEKAGKPGWGAIIPIYNVVLLLEIAGRPIWWIVLMLIPLVNIIVAIVISIDIAKNFGKGAGFGIGLAFLGFIFYPILGFGDAQYQRVAAA</sequence>
<keyword evidence="1" id="KW-0472">Membrane</keyword>
<evidence type="ECO:0000313" key="2">
    <source>
        <dbReference type="EMBL" id="QDV44237.1"/>
    </source>
</evidence>
<name>A0A518HTW2_9BACT</name>
<dbReference type="Proteomes" id="UP000319004">
    <property type="component" value="Chromosome"/>
</dbReference>